<gene>
    <name evidence="1" type="ORF">TrRE_jg1398</name>
</gene>
<dbReference type="Proteomes" id="UP001165082">
    <property type="component" value="Unassembled WGS sequence"/>
</dbReference>
<name>A0A9W7EB86_9STRA</name>
<accession>A0A9W7EB86</accession>
<organism evidence="1 2">
    <name type="scientific">Triparma retinervis</name>
    <dbReference type="NCBI Taxonomy" id="2557542"/>
    <lineage>
        <taxon>Eukaryota</taxon>
        <taxon>Sar</taxon>
        <taxon>Stramenopiles</taxon>
        <taxon>Ochrophyta</taxon>
        <taxon>Bolidophyceae</taxon>
        <taxon>Parmales</taxon>
        <taxon>Triparmaceae</taxon>
        <taxon>Triparma</taxon>
    </lineage>
</organism>
<proteinExistence type="predicted"/>
<dbReference type="SUPFAM" id="SSF56436">
    <property type="entry name" value="C-type lectin-like"/>
    <property type="match status" value="1"/>
</dbReference>
<dbReference type="AlphaFoldDB" id="A0A9W7EB86"/>
<evidence type="ECO:0000313" key="1">
    <source>
        <dbReference type="EMBL" id="GMH75004.1"/>
    </source>
</evidence>
<dbReference type="CDD" id="cd00037">
    <property type="entry name" value="CLECT"/>
    <property type="match status" value="1"/>
</dbReference>
<comment type="caution">
    <text evidence="1">The sequence shown here is derived from an EMBL/GenBank/DDBJ whole genome shotgun (WGS) entry which is preliminary data.</text>
</comment>
<reference evidence="1" key="1">
    <citation type="submission" date="2022-07" db="EMBL/GenBank/DDBJ databases">
        <title>Genome analysis of Parmales, a sister group of diatoms, reveals the evolutionary specialization of diatoms from phago-mixotrophs to photoautotrophs.</title>
        <authorList>
            <person name="Ban H."/>
            <person name="Sato S."/>
            <person name="Yoshikawa S."/>
            <person name="Kazumasa Y."/>
            <person name="Nakamura Y."/>
            <person name="Ichinomiya M."/>
            <person name="Saitoh K."/>
            <person name="Sato N."/>
            <person name="Blanc-Mathieu R."/>
            <person name="Endo H."/>
            <person name="Kuwata A."/>
            <person name="Ogata H."/>
        </authorList>
    </citation>
    <scope>NUCLEOTIDE SEQUENCE</scope>
</reference>
<sequence length="291" mass="32212">MPASSLRVGLRNFTLQFENQVYIKGLEIGINRGSGSVFSIEAYDRDTGTWQQIYQADEITNEQATLDKESNQYNIFKPTICEPSFKTDIIKVKVDTFTVHDWNEFDYAQLTGSHLQSQGVKCDEVVFDEPSIMLLPGFCKLTNLVAGANYCLECPTESTCGNHCSWTGEACEGSMCVSGACRQCGTDQSCDVHEHCHWESDGLSGGTCSDPLVAPTDMNFYDCVAYCDNDFGGGRMGRIPCIGSQEELDQLWSRGGGELVWVGLYQTTENGIEEWIDETLGGKNNKVSRNL</sequence>
<keyword evidence="2" id="KW-1185">Reference proteome</keyword>
<dbReference type="EMBL" id="BRXZ01001601">
    <property type="protein sequence ID" value="GMH75004.1"/>
    <property type="molecule type" value="Genomic_DNA"/>
</dbReference>
<dbReference type="InterPro" id="IPR016187">
    <property type="entry name" value="CTDL_fold"/>
</dbReference>
<protein>
    <submittedName>
        <fullName evidence="1">Uncharacterized protein</fullName>
    </submittedName>
</protein>
<evidence type="ECO:0000313" key="2">
    <source>
        <dbReference type="Proteomes" id="UP001165082"/>
    </source>
</evidence>